<name>A0AAD6TSQ9_9AGAR</name>
<accession>A0AAD6TSQ9</accession>
<dbReference type="EMBL" id="JARJCN010000069">
    <property type="protein sequence ID" value="KAJ7077985.1"/>
    <property type="molecule type" value="Genomic_DNA"/>
</dbReference>
<protein>
    <submittedName>
        <fullName evidence="2">Uncharacterized protein</fullName>
    </submittedName>
</protein>
<gene>
    <name evidence="2" type="ORF">B0H15DRAFT_539859</name>
</gene>
<dbReference type="Proteomes" id="UP001222325">
    <property type="component" value="Unassembled WGS sequence"/>
</dbReference>
<proteinExistence type="predicted"/>
<feature type="compositionally biased region" description="Pro residues" evidence="1">
    <location>
        <begin position="39"/>
        <end position="51"/>
    </location>
</feature>
<dbReference type="AlphaFoldDB" id="A0AAD6TSQ9"/>
<evidence type="ECO:0000313" key="2">
    <source>
        <dbReference type="EMBL" id="KAJ7077985.1"/>
    </source>
</evidence>
<sequence length="229" mass="24983">MASPHNEPIDFRRYAPPGARSQQTARLAPIAPRTTVPHQPSPSSPAGPILPPSWDALHPYKQHNLRPVQSCNRADPRFTPDRCPECTADRIVDAAQRQFPPAGPAVHPAAFTDRATHQKHKIWLGPLNGAPARVTDVLEFRAGLLQGRLPHAPGPMQVSLRLAGAPPVDDIVFASCAHRKITTARLAYWLAVHFRVLAGSLGMSTDGLELYYIKTKDNVKWVASAGYPA</sequence>
<comment type="caution">
    <text evidence="2">The sequence shown here is derived from an EMBL/GenBank/DDBJ whole genome shotgun (WGS) entry which is preliminary data.</text>
</comment>
<evidence type="ECO:0000256" key="1">
    <source>
        <dbReference type="SAM" id="MobiDB-lite"/>
    </source>
</evidence>
<reference evidence="2" key="1">
    <citation type="submission" date="2023-03" db="EMBL/GenBank/DDBJ databases">
        <title>Massive genome expansion in bonnet fungi (Mycena s.s.) driven by repeated elements and novel gene families across ecological guilds.</title>
        <authorList>
            <consortium name="Lawrence Berkeley National Laboratory"/>
            <person name="Harder C.B."/>
            <person name="Miyauchi S."/>
            <person name="Viragh M."/>
            <person name="Kuo A."/>
            <person name="Thoen E."/>
            <person name="Andreopoulos B."/>
            <person name="Lu D."/>
            <person name="Skrede I."/>
            <person name="Drula E."/>
            <person name="Henrissat B."/>
            <person name="Morin E."/>
            <person name="Kohler A."/>
            <person name="Barry K."/>
            <person name="LaButti K."/>
            <person name="Morin E."/>
            <person name="Salamov A."/>
            <person name="Lipzen A."/>
            <person name="Mereny Z."/>
            <person name="Hegedus B."/>
            <person name="Baldrian P."/>
            <person name="Stursova M."/>
            <person name="Weitz H."/>
            <person name="Taylor A."/>
            <person name="Grigoriev I.V."/>
            <person name="Nagy L.G."/>
            <person name="Martin F."/>
            <person name="Kauserud H."/>
        </authorList>
    </citation>
    <scope>NUCLEOTIDE SEQUENCE</scope>
    <source>
        <strain evidence="2">CBHHK173m</strain>
    </source>
</reference>
<keyword evidence="3" id="KW-1185">Reference proteome</keyword>
<feature type="region of interest" description="Disordered" evidence="1">
    <location>
        <begin position="1"/>
        <end position="58"/>
    </location>
</feature>
<evidence type="ECO:0000313" key="3">
    <source>
        <dbReference type="Proteomes" id="UP001222325"/>
    </source>
</evidence>
<organism evidence="2 3">
    <name type="scientific">Mycena belliarum</name>
    <dbReference type="NCBI Taxonomy" id="1033014"/>
    <lineage>
        <taxon>Eukaryota</taxon>
        <taxon>Fungi</taxon>
        <taxon>Dikarya</taxon>
        <taxon>Basidiomycota</taxon>
        <taxon>Agaricomycotina</taxon>
        <taxon>Agaricomycetes</taxon>
        <taxon>Agaricomycetidae</taxon>
        <taxon>Agaricales</taxon>
        <taxon>Marasmiineae</taxon>
        <taxon>Mycenaceae</taxon>
        <taxon>Mycena</taxon>
    </lineage>
</organism>